<feature type="region of interest" description="Disordered" evidence="4">
    <location>
        <begin position="276"/>
        <end position="308"/>
    </location>
</feature>
<dbReference type="PROSITE" id="PS00061">
    <property type="entry name" value="ADH_SHORT"/>
    <property type="match status" value="1"/>
</dbReference>
<comment type="caution">
    <text evidence="6">The sequence shown here is derived from an EMBL/GenBank/DDBJ whole genome shotgun (WGS) entry which is preliminary data.</text>
</comment>
<evidence type="ECO:0000256" key="2">
    <source>
        <dbReference type="ARBA" id="ARBA00023002"/>
    </source>
</evidence>
<dbReference type="SMART" id="SM00822">
    <property type="entry name" value="PKS_KR"/>
    <property type="match status" value="1"/>
</dbReference>
<dbReference type="Gene3D" id="3.40.50.720">
    <property type="entry name" value="NAD(P)-binding Rossmann-like Domain"/>
    <property type="match status" value="1"/>
</dbReference>
<reference evidence="6" key="1">
    <citation type="journal article" date="2014" name="Int. J. Syst. Evol. Microbiol.">
        <title>Complete genome sequence of Corynebacterium casei LMG S-19264T (=DSM 44701T), isolated from a smear-ripened cheese.</title>
        <authorList>
            <consortium name="US DOE Joint Genome Institute (JGI-PGF)"/>
            <person name="Walter F."/>
            <person name="Albersmeier A."/>
            <person name="Kalinowski J."/>
            <person name="Ruckert C."/>
        </authorList>
    </citation>
    <scope>NUCLEOTIDE SEQUENCE</scope>
    <source>
        <strain evidence="6">CGMCC 1.15322</strain>
    </source>
</reference>
<dbReference type="InterPro" id="IPR020904">
    <property type="entry name" value="Sc_DH/Rdtase_CS"/>
</dbReference>
<dbReference type="Pfam" id="PF00106">
    <property type="entry name" value="adh_short"/>
    <property type="match status" value="1"/>
</dbReference>
<dbReference type="InterPro" id="IPR036291">
    <property type="entry name" value="NAD(P)-bd_dom_sf"/>
</dbReference>
<dbReference type="InterPro" id="IPR002347">
    <property type="entry name" value="SDR_fam"/>
</dbReference>
<evidence type="ECO:0000256" key="3">
    <source>
        <dbReference type="RuleBase" id="RU000363"/>
    </source>
</evidence>
<protein>
    <submittedName>
        <fullName evidence="6">3-hydroxyacyl-CoA dehydrogenase</fullName>
    </submittedName>
</protein>
<gene>
    <name evidence="6" type="primary">fox2</name>
    <name evidence="6" type="ORF">GCM10011496_03880</name>
</gene>
<dbReference type="PRINTS" id="PR00081">
    <property type="entry name" value="GDHRDH"/>
</dbReference>
<feature type="compositionally biased region" description="Low complexity" evidence="4">
    <location>
        <begin position="297"/>
        <end position="308"/>
    </location>
</feature>
<dbReference type="Proteomes" id="UP000620596">
    <property type="component" value="Unassembled WGS sequence"/>
</dbReference>
<dbReference type="EMBL" id="BMIG01000001">
    <property type="protein sequence ID" value="GGA86501.1"/>
    <property type="molecule type" value="Genomic_DNA"/>
</dbReference>
<dbReference type="InterPro" id="IPR057326">
    <property type="entry name" value="KR_dom"/>
</dbReference>
<dbReference type="AlphaFoldDB" id="A0A916S728"/>
<evidence type="ECO:0000256" key="4">
    <source>
        <dbReference type="SAM" id="MobiDB-lite"/>
    </source>
</evidence>
<evidence type="ECO:0000259" key="5">
    <source>
        <dbReference type="SMART" id="SM00822"/>
    </source>
</evidence>
<keyword evidence="2" id="KW-0560">Oxidoreductase</keyword>
<dbReference type="SUPFAM" id="SSF51735">
    <property type="entry name" value="NAD(P)-binding Rossmann-fold domains"/>
    <property type="match status" value="1"/>
</dbReference>
<dbReference type="RefSeq" id="WP_188706019.1">
    <property type="nucleotide sequence ID" value="NZ_BMIG01000001.1"/>
</dbReference>
<dbReference type="PRINTS" id="PR00080">
    <property type="entry name" value="SDRFAMILY"/>
</dbReference>
<dbReference type="GO" id="GO:0016491">
    <property type="term" value="F:oxidoreductase activity"/>
    <property type="evidence" value="ECO:0007669"/>
    <property type="project" value="UniProtKB-KW"/>
</dbReference>
<dbReference type="PANTHER" id="PTHR45024:SF2">
    <property type="entry name" value="SCP2 DOMAIN-CONTAINING PROTEIN"/>
    <property type="match status" value="1"/>
</dbReference>
<feature type="compositionally biased region" description="Polar residues" evidence="4">
    <location>
        <begin position="284"/>
        <end position="295"/>
    </location>
</feature>
<proteinExistence type="inferred from homology"/>
<keyword evidence="7" id="KW-1185">Reference proteome</keyword>
<name>A0A916S728_9BURK</name>
<evidence type="ECO:0000313" key="7">
    <source>
        <dbReference type="Proteomes" id="UP000620596"/>
    </source>
</evidence>
<sequence length="308" mass="31459">MGMDFTGRVAIVTGAGGGLGKQHALALAARGAKVVVNDLGGARDGSGGSVSAAEAVVQEIRAAGGEAIANGASVTDFAAVQAMARQAMDAWGRVDILVNNAGILRDKSFAKMELADFALVMDVHLMGAVHCCKAVWDIMAAQKYGRIVMTTSSSGLYGNFGQSNYGAAKMALVGLMQTLSIEGAKNDIRVNCLAPTAATRMTEGLMPEEVLRALQPEAVVPAMLVLAAQDAPTRAILCAGAGTFEAAHITLTRGLWLGTGAQVPEGLAGRLGEVRERSGEMVPQSGSAQASNEVTQAMAQAAKTSAAA</sequence>
<feature type="domain" description="Ketoreductase" evidence="5">
    <location>
        <begin position="8"/>
        <end position="185"/>
    </location>
</feature>
<dbReference type="PANTHER" id="PTHR45024">
    <property type="entry name" value="DEHYDROGENASES, SHORT CHAIN"/>
    <property type="match status" value="1"/>
</dbReference>
<accession>A0A916S728</accession>
<dbReference type="InterPro" id="IPR051687">
    <property type="entry name" value="Peroxisomal_Beta-Oxidation"/>
</dbReference>
<comment type="similarity">
    <text evidence="1 3">Belongs to the short-chain dehydrogenases/reductases (SDR) family.</text>
</comment>
<reference evidence="6" key="2">
    <citation type="submission" date="2020-09" db="EMBL/GenBank/DDBJ databases">
        <authorList>
            <person name="Sun Q."/>
            <person name="Zhou Y."/>
        </authorList>
    </citation>
    <scope>NUCLEOTIDE SEQUENCE</scope>
    <source>
        <strain evidence="6">CGMCC 1.15322</strain>
    </source>
</reference>
<organism evidence="6 7">
    <name type="scientific">Polaromonas eurypsychrophila</name>
    <dbReference type="NCBI Taxonomy" id="1614635"/>
    <lineage>
        <taxon>Bacteria</taxon>
        <taxon>Pseudomonadati</taxon>
        <taxon>Pseudomonadota</taxon>
        <taxon>Betaproteobacteria</taxon>
        <taxon>Burkholderiales</taxon>
        <taxon>Comamonadaceae</taxon>
        <taxon>Polaromonas</taxon>
    </lineage>
</organism>
<evidence type="ECO:0000256" key="1">
    <source>
        <dbReference type="ARBA" id="ARBA00006484"/>
    </source>
</evidence>
<evidence type="ECO:0000313" key="6">
    <source>
        <dbReference type="EMBL" id="GGA86501.1"/>
    </source>
</evidence>